<feature type="non-terminal residue" evidence="1">
    <location>
        <position position="1"/>
    </location>
</feature>
<accession>A0ABW3MC25</accession>
<dbReference type="EMBL" id="JBHTIS010001399">
    <property type="protein sequence ID" value="MFD1048092.1"/>
    <property type="molecule type" value="Genomic_DNA"/>
</dbReference>
<dbReference type="Proteomes" id="UP001597045">
    <property type="component" value="Unassembled WGS sequence"/>
</dbReference>
<reference evidence="2" key="1">
    <citation type="journal article" date="2019" name="Int. J. Syst. Evol. Microbiol.">
        <title>The Global Catalogue of Microorganisms (GCM) 10K type strain sequencing project: providing services to taxonomists for standard genome sequencing and annotation.</title>
        <authorList>
            <consortium name="The Broad Institute Genomics Platform"/>
            <consortium name="The Broad Institute Genome Sequencing Center for Infectious Disease"/>
            <person name="Wu L."/>
            <person name="Ma J."/>
        </authorList>
    </citation>
    <scope>NUCLEOTIDE SEQUENCE [LARGE SCALE GENOMIC DNA]</scope>
    <source>
        <strain evidence="2">JCM 31486</strain>
    </source>
</reference>
<sequence length="61" mass="6698">MHLTHGRDVLIGETAAELADHIVTLLDDDKLWRRMSDDGKAVLDANFGPDVARQVLTGVLD</sequence>
<keyword evidence="2" id="KW-1185">Reference proteome</keyword>
<gene>
    <name evidence="1" type="ORF">ACFQ1S_22405</name>
</gene>
<name>A0ABW3MC25_9PSEU</name>
<organism evidence="1 2">
    <name type="scientific">Kibdelosporangium lantanae</name>
    <dbReference type="NCBI Taxonomy" id="1497396"/>
    <lineage>
        <taxon>Bacteria</taxon>
        <taxon>Bacillati</taxon>
        <taxon>Actinomycetota</taxon>
        <taxon>Actinomycetes</taxon>
        <taxon>Pseudonocardiales</taxon>
        <taxon>Pseudonocardiaceae</taxon>
        <taxon>Kibdelosporangium</taxon>
    </lineage>
</organism>
<proteinExistence type="predicted"/>
<evidence type="ECO:0000313" key="2">
    <source>
        <dbReference type="Proteomes" id="UP001597045"/>
    </source>
</evidence>
<evidence type="ECO:0000313" key="1">
    <source>
        <dbReference type="EMBL" id="MFD1048092.1"/>
    </source>
</evidence>
<protein>
    <submittedName>
        <fullName evidence="1">Glycosyltransferase</fullName>
    </submittedName>
</protein>
<comment type="caution">
    <text evidence="1">The sequence shown here is derived from an EMBL/GenBank/DDBJ whole genome shotgun (WGS) entry which is preliminary data.</text>
</comment>